<organism evidence="2">
    <name type="scientific">viral metagenome</name>
    <dbReference type="NCBI Taxonomy" id="1070528"/>
    <lineage>
        <taxon>unclassified sequences</taxon>
        <taxon>metagenomes</taxon>
        <taxon>organismal metagenomes</taxon>
    </lineage>
</organism>
<proteinExistence type="predicted"/>
<reference evidence="2" key="1">
    <citation type="submission" date="2020-03" db="EMBL/GenBank/DDBJ databases">
        <title>The deep terrestrial virosphere.</title>
        <authorList>
            <person name="Holmfeldt K."/>
            <person name="Nilsson E."/>
            <person name="Simone D."/>
            <person name="Lopez-Fernandez M."/>
            <person name="Wu X."/>
            <person name="de Brujin I."/>
            <person name="Lundin D."/>
            <person name="Andersson A."/>
            <person name="Bertilsson S."/>
            <person name="Dopson M."/>
        </authorList>
    </citation>
    <scope>NUCLEOTIDE SEQUENCE</scope>
    <source>
        <strain evidence="2">MM415A03541</strain>
    </source>
</reference>
<dbReference type="AlphaFoldDB" id="A0A6M3JP79"/>
<dbReference type="EMBL" id="MT141825">
    <property type="protein sequence ID" value="QJA70842.1"/>
    <property type="molecule type" value="Genomic_DNA"/>
</dbReference>
<evidence type="ECO:0000256" key="1">
    <source>
        <dbReference type="SAM" id="Coils"/>
    </source>
</evidence>
<name>A0A6M3JP79_9ZZZZ</name>
<evidence type="ECO:0000313" key="2">
    <source>
        <dbReference type="EMBL" id="QJA70842.1"/>
    </source>
</evidence>
<feature type="coiled-coil region" evidence="1">
    <location>
        <begin position="22"/>
        <end position="49"/>
    </location>
</feature>
<accession>A0A6M3JP79</accession>
<keyword evidence="1" id="KW-0175">Coiled coil</keyword>
<protein>
    <submittedName>
        <fullName evidence="2">Uncharacterized protein</fullName>
    </submittedName>
</protein>
<gene>
    <name evidence="2" type="ORF">MM415A03541_0005</name>
</gene>
<sequence>MLTKEDQVEKEMLAEIGLFHRLEKAELIAEDLSAKLESAEAELAELRELGKWFFECEIFWDSYDFWTAEKMYFETGCTARRELLQSKRCACKDLRKLIKKR</sequence>